<evidence type="ECO:0000256" key="1">
    <source>
        <dbReference type="ARBA" id="ARBA00004141"/>
    </source>
</evidence>
<feature type="transmembrane region" description="Helical" evidence="6">
    <location>
        <begin position="234"/>
        <end position="256"/>
    </location>
</feature>
<dbReference type="Pfam" id="PF00892">
    <property type="entry name" value="EamA"/>
    <property type="match status" value="2"/>
</dbReference>
<comment type="caution">
    <text evidence="8">The sequence shown here is derived from an EMBL/GenBank/DDBJ whole genome shotgun (WGS) entry which is preliminary data.</text>
</comment>
<dbReference type="Proteomes" id="UP000604481">
    <property type="component" value="Unassembled WGS sequence"/>
</dbReference>
<keyword evidence="9" id="KW-1185">Reference proteome</keyword>
<evidence type="ECO:0000259" key="7">
    <source>
        <dbReference type="Pfam" id="PF00892"/>
    </source>
</evidence>
<evidence type="ECO:0000313" key="8">
    <source>
        <dbReference type="EMBL" id="MBE9609322.1"/>
    </source>
</evidence>
<sequence length="292" mass="30283">MSTLNLLRLLLLAAIWGASFLFMRLAVPALGPAWLIFSRVALGALFLLAVTLVLRQPTVWRGHRRHFLLLGLLNTALPFLLFAYAARVLPASLLSILNASAPIWGAVITALLQRTLPAWRVQLGLLLGLCGVAVLASSGAMALPAGAGLAVVAGLIAPFCYALASSYAKEPPSVPALANAHGSMWAATLLALPLLPVVPAAGPVTTGALLAVLALGVLCSGVAYLLYFRLVDELGAAAALTVTYLIPVFGVLWGVLFLDERIGGNTLAGGALVLLGTALVTGLSLRQFRGAR</sequence>
<dbReference type="InterPro" id="IPR000620">
    <property type="entry name" value="EamA_dom"/>
</dbReference>
<evidence type="ECO:0000313" key="9">
    <source>
        <dbReference type="Proteomes" id="UP000604481"/>
    </source>
</evidence>
<feature type="transmembrane region" description="Helical" evidence="6">
    <location>
        <begin position="66"/>
        <end position="85"/>
    </location>
</feature>
<keyword evidence="3 6" id="KW-0812">Transmembrane</keyword>
<feature type="domain" description="EamA" evidence="7">
    <location>
        <begin position="150"/>
        <end position="281"/>
    </location>
</feature>
<dbReference type="PANTHER" id="PTHR32322">
    <property type="entry name" value="INNER MEMBRANE TRANSPORTER"/>
    <property type="match status" value="1"/>
</dbReference>
<dbReference type="GO" id="GO:0016020">
    <property type="term" value="C:membrane"/>
    <property type="evidence" value="ECO:0007669"/>
    <property type="project" value="UniProtKB-SubCell"/>
</dbReference>
<dbReference type="EMBL" id="JADFUA010000004">
    <property type="protein sequence ID" value="MBE9609322.1"/>
    <property type="molecule type" value="Genomic_DNA"/>
</dbReference>
<evidence type="ECO:0000256" key="6">
    <source>
        <dbReference type="SAM" id="Phobius"/>
    </source>
</evidence>
<feature type="transmembrane region" description="Helical" evidence="6">
    <location>
        <begin position="7"/>
        <end position="27"/>
    </location>
</feature>
<feature type="domain" description="EamA" evidence="7">
    <location>
        <begin position="9"/>
        <end position="135"/>
    </location>
</feature>
<reference evidence="8 9" key="1">
    <citation type="submission" date="2020-10" db="EMBL/GenBank/DDBJ databases">
        <title>The genome sequence of Chitinilyticum litopenaei 4Y14.</title>
        <authorList>
            <person name="Liu Y."/>
        </authorList>
    </citation>
    <scope>NUCLEOTIDE SEQUENCE [LARGE SCALE GENOMIC DNA]</scope>
    <source>
        <strain evidence="8 9">4Y14</strain>
    </source>
</reference>
<protein>
    <submittedName>
        <fullName evidence="8">DMT family transporter</fullName>
    </submittedName>
</protein>
<evidence type="ECO:0000256" key="2">
    <source>
        <dbReference type="ARBA" id="ARBA00007362"/>
    </source>
</evidence>
<feature type="transmembrane region" description="Helical" evidence="6">
    <location>
        <begin position="147"/>
        <end position="164"/>
    </location>
</feature>
<evidence type="ECO:0000256" key="4">
    <source>
        <dbReference type="ARBA" id="ARBA00022989"/>
    </source>
</evidence>
<dbReference type="PANTHER" id="PTHR32322:SF2">
    <property type="entry name" value="EAMA DOMAIN-CONTAINING PROTEIN"/>
    <property type="match status" value="1"/>
</dbReference>
<keyword evidence="4 6" id="KW-1133">Transmembrane helix</keyword>
<feature type="transmembrane region" description="Helical" evidence="6">
    <location>
        <begin position="123"/>
        <end position="141"/>
    </location>
</feature>
<dbReference type="InterPro" id="IPR037185">
    <property type="entry name" value="EmrE-like"/>
</dbReference>
<feature type="transmembrane region" description="Helical" evidence="6">
    <location>
        <begin position="91"/>
        <end position="111"/>
    </location>
</feature>
<dbReference type="RefSeq" id="WP_194115853.1">
    <property type="nucleotide sequence ID" value="NZ_JADFUA010000004.1"/>
</dbReference>
<dbReference type="AlphaFoldDB" id="A0A8J7K1Z3"/>
<feature type="transmembrane region" description="Helical" evidence="6">
    <location>
        <begin position="262"/>
        <end position="285"/>
    </location>
</feature>
<proteinExistence type="inferred from homology"/>
<evidence type="ECO:0000256" key="5">
    <source>
        <dbReference type="ARBA" id="ARBA00023136"/>
    </source>
</evidence>
<feature type="transmembrane region" description="Helical" evidence="6">
    <location>
        <begin position="207"/>
        <end position="227"/>
    </location>
</feature>
<feature type="transmembrane region" description="Helical" evidence="6">
    <location>
        <begin position="176"/>
        <end position="195"/>
    </location>
</feature>
<comment type="similarity">
    <text evidence="2">Belongs to the EamA transporter family.</text>
</comment>
<organism evidence="8 9">
    <name type="scientific">Chitinilyticum piscinae</name>
    <dbReference type="NCBI Taxonomy" id="2866724"/>
    <lineage>
        <taxon>Bacteria</taxon>
        <taxon>Pseudomonadati</taxon>
        <taxon>Pseudomonadota</taxon>
        <taxon>Betaproteobacteria</taxon>
        <taxon>Neisseriales</taxon>
        <taxon>Chitinibacteraceae</taxon>
        <taxon>Chitinilyticum</taxon>
    </lineage>
</organism>
<evidence type="ECO:0000256" key="3">
    <source>
        <dbReference type="ARBA" id="ARBA00022692"/>
    </source>
</evidence>
<comment type="subcellular location">
    <subcellularLocation>
        <location evidence="1">Membrane</location>
        <topology evidence="1">Multi-pass membrane protein</topology>
    </subcellularLocation>
</comment>
<keyword evidence="5 6" id="KW-0472">Membrane</keyword>
<name>A0A8J7K1Z3_9NEIS</name>
<dbReference type="SUPFAM" id="SSF103481">
    <property type="entry name" value="Multidrug resistance efflux transporter EmrE"/>
    <property type="match status" value="2"/>
</dbReference>
<feature type="transmembrane region" description="Helical" evidence="6">
    <location>
        <begin position="33"/>
        <end position="54"/>
    </location>
</feature>
<gene>
    <name evidence="8" type="ORF">INR99_08165</name>
</gene>
<dbReference type="InterPro" id="IPR050638">
    <property type="entry name" value="AA-Vitamin_Transporters"/>
</dbReference>
<accession>A0A8J7K1Z3</accession>